<dbReference type="Proteomes" id="UP000499080">
    <property type="component" value="Unassembled WGS sequence"/>
</dbReference>
<dbReference type="AlphaFoldDB" id="A0A4Y2LSR5"/>
<protein>
    <submittedName>
        <fullName evidence="1">Uncharacterized protein</fullName>
    </submittedName>
</protein>
<proteinExistence type="predicted"/>
<organism evidence="1 2">
    <name type="scientific">Araneus ventricosus</name>
    <name type="common">Orbweaver spider</name>
    <name type="synonym">Epeira ventricosa</name>
    <dbReference type="NCBI Taxonomy" id="182803"/>
    <lineage>
        <taxon>Eukaryota</taxon>
        <taxon>Metazoa</taxon>
        <taxon>Ecdysozoa</taxon>
        <taxon>Arthropoda</taxon>
        <taxon>Chelicerata</taxon>
        <taxon>Arachnida</taxon>
        <taxon>Araneae</taxon>
        <taxon>Araneomorphae</taxon>
        <taxon>Entelegynae</taxon>
        <taxon>Araneoidea</taxon>
        <taxon>Araneidae</taxon>
        <taxon>Araneus</taxon>
    </lineage>
</organism>
<evidence type="ECO:0000313" key="1">
    <source>
        <dbReference type="EMBL" id="GBN17875.1"/>
    </source>
</evidence>
<evidence type="ECO:0000313" key="2">
    <source>
        <dbReference type="Proteomes" id="UP000499080"/>
    </source>
</evidence>
<comment type="caution">
    <text evidence="1">The sequence shown here is derived from an EMBL/GenBank/DDBJ whole genome shotgun (WGS) entry which is preliminary data.</text>
</comment>
<accession>A0A4Y2LSR5</accession>
<name>A0A4Y2LSR5_ARAVE</name>
<gene>
    <name evidence="1" type="ORF">AVEN_153872_1</name>
</gene>
<sequence>MLASGAFVSSERKSRIMQAQQAGGNWKFAAGLPRWTPIPVMFAETGEIRLRDRCLALSTSFLLRHFALGDKFSPIKKSNLCTLDGLRPSFKERFSGGYELAQISEGCKC</sequence>
<dbReference type="EMBL" id="BGPR01201011">
    <property type="protein sequence ID" value="GBN17875.1"/>
    <property type="molecule type" value="Genomic_DNA"/>
</dbReference>
<reference evidence="1 2" key="1">
    <citation type="journal article" date="2019" name="Sci. Rep.">
        <title>Orb-weaving spider Araneus ventricosus genome elucidates the spidroin gene catalogue.</title>
        <authorList>
            <person name="Kono N."/>
            <person name="Nakamura H."/>
            <person name="Ohtoshi R."/>
            <person name="Moran D.A.P."/>
            <person name="Shinohara A."/>
            <person name="Yoshida Y."/>
            <person name="Fujiwara M."/>
            <person name="Mori M."/>
            <person name="Tomita M."/>
            <person name="Arakawa K."/>
        </authorList>
    </citation>
    <scope>NUCLEOTIDE SEQUENCE [LARGE SCALE GENOMIC DNA]</scope>
</reference>
<keyword evidence="2" id="KW-1185">Reference proteome</keyword>